<proteinExistence type="predicted"/>
<dbReference type="STRING" id="206665.SAMN04488516_11744"/>
<organism evidence="1 2">
    <name type="scientific">Desulfonauticus submarinus</name>
    <dbReference type="NCBI Taxonomy" id="206665"/>
    <lineage>
        <taxon>Bacteria</taxon>
        <taxon>Pseudomonadati</taxon>
        <taxon>Thermodesulfobacteriota</taxon>
        <taxon>Desulfovibrionia</taxon>
        <taxon>Desulfovibrionales</taxon>
        <taxon>Desulfonauticaceae</taxon>
        <taxon>Desulfonauticus</taxon>
    </lineage>
</organism>
<reference evidence="1 2" key="1">
    <citation type="submission" date="2016-10" db="EMBL/GenBank/DDBJ databases">
        <authorList>
            <person name="de Groot N.N."/>
        </authorList>
    </citation>
    <scope>NUCLEOTIDE SEQUENCE [LARGE SCALE GENOMIC DNA]</scope>
    <source>
        <strain evidence="1 2">DSM 15269</strain>
    </source>
</reference>
<dbReference type="EMBL" id="FNIN01000017">
    <property type="protein sequence ID" value="SDO04586.1"/>
    <property type="molecule type" value="Genomic_DNA"/>
</dbReference>
<gene>
    <name evidence="1" type="ORF">SAMN04488516_11744</name>
</gene>
<protein>
    <submittedName>
        <fullName evidence="1">Uncharacterized protein</fullName>
    </submittedName>
</protein>
<dbReference type="AlphaFoldDB" id="A0A1H0GCI2"/>
<evidence type="ECO:0000313" key="2">
    <source>
        <dbReference type="Proteomes" id="UP000199602"/>
    </source>
</evidence>
<accession>A0A1H0GCI2</accession>
<name>A0A1H0GCI2_9BACT</name>
<evidence type="ECO:0000313" key="1">
    <source>
        <dbReference type="EMBL" id="SDO04586.1"/>
    </source>
</evidence>
<dbReference type="RefSeq" id="WP_092066598.1">
    <property type="nucleotide sequence ID" value="NZ_FNIN01000017.1"/>
</dbReference>
<keyword evidence="2" id="KW-1185">Reference proteome</keyword>
<sequence>MTVVLFKSKLKIKDKYIFTSIGESLKSFSSELSLGVSKEKYINLRIGKKYIHHTICLSLSLNFLKKIKTTFPYYIEVNKETKLADCLLEKFFKKNTIENKNFIKQKIVNTIQFSTYKEIQKINSIESTFFYKENIKIFLDDIEITNIVKEGKITLFDQNYILSNIEITLLKPVNSKGKIIKIFLDGLEFSFLIEEIKINKNLITIWGRTELAKYFKPFAKKNLFCFKNLLASQLASKVAKVNFLIDDFFIPFFQQETYPLEVLKFIASVAGGQVRCSKNNFEIYYPYKKKTPIKIVNILSIAYNESFDKIDTIQIIDDNKMNETIVIEANKTEVKPNEFITIKIYCFNKYKIKCNTDVCILKEKGTLEEIEEDVVCENGEGTISKPILNIVSISETKKIKINGQKILTDECKIVRVKYITKYDKWVVTNYKEAKKLFCCVQTDSSFIYKKGNTGIIKRVNTCIFNKYLAKQIAEKEFAEQKPFLNITVPFSREYCQPQTVETPYGLGQIVGSEIIFTSNPLTIYNNLKVLLCHQ</sequence>
<dbReference type="Proteomes" id="UP000199602">
    <property type="component" value="Unassembled WGS sequence"/>
</dbReference>